<dbReference type="Proteomes" id="UP000234412">
    <property type="component" value="Unassembled WGS sequence"/>
</dbReference>
<evidence type="ECO:0000313" key="4">
    <source>
        <dbReference type="Proteomes" id="UP000234473"/>
    </source>
</evidence>
<proteinExistence type="predicted"/>
<evidence type="ECO:0000313" key="1">
    <source>
        <dbReference type="EMBL" id="PLM97927.1"/>
    </source>
</evidence>
<gene>
    <name evidence="2" type="ORF">CWM98_11180</name>
    <name evidence="1" type="ORF">CWN47_00850</name>
</gene>
<protein>
    <submittedName>
        <fullName evidence="1">Uncharacterized protein</fullName>
    </submittedName>
</protein>
<evidence type="ECO:0000313" key="2">
    <source>
        <dbReference type="EMBL" id="PLP46004.1"/>
    </source>
</evidence>
<reference evidence="3 4" key="2">
    <citation type="submission" date="2018-01" db="EMBL/GenBank/DDBJ databases">
        <title>Genomic study of Klebsiella pneumoniae.</title>
        <authorList>
            <person name="Yang Y."/>
            <person name="Bicalho R."/>
        </authorList>
    </citation>
    <scope>NUCLEOTIDE SEQUENCE [LARGE SCALE GENOMIC DNA]</scope>
    <source>
        <strain evidence="2 4">A5</strain>
        <strain evidence="1 3">A8</strain>
    </source>
</reference>
<organism evidence="1 3">
    <name type="scientific">Klebsiella variicola</name>
    <dbReference type="NCBI Taxonomy" id="244366"/>
    <lineage>
        <taxon>Bacteria</taxon>
        <taxon>Pseudomonadati</taxon>
        <taxon>Pseudomonadota</taxon>
        <taxon>Gammaproteobacteria</taxon>
        <taxon>Enterobacterales</taxon>
        <taxon>Enterobacteriaceae</taxon>
        <taxon>Klebsiella/Raoultella group</taxon>
        <taxon>Klebsiella</taxon>
        <taxon>Klebsiella pneumoniae complex</taxon>
    </lineage>
</organism>
<dbReference type="Proteomes" id="UP000234473">
    <property type="component" value="Unassembled WGS sequence"/>
</dbReference>
<sequence length="66" mass="7702">MSIYHLMTFFVILNKNSHVASKKSYCFDFALNKGRVWTSTKGVPLKHSTELQFYAQELIFVTTVQR</sequence>
<name>A0A2N4Z8M8_KLEVA</name>
<dbReference type="EMBL" id="PIDP01000006">
    <property type="protein sequence ID" value="PLM97927.1"/>
    <property type="molecule type" value="Genomic_DNA"/>
</dbReference>
<evidence type="ECO:0000313" key="3">
    <source>
        <dbReference type="Proteomes" id="UP000234412"/>
    </source>
</evidence>
<comment type="caution">
    <text evidence="1">The sequence shown here is derived from an EMBL/GenBank/DDBJ whole genome shotgun (WGS) entry which is preliminary data.</text>
</comment>
<dbReference type="EMBL" id="PICB01000472">
    <property type="protein sequence ID" value="PLP46004.1"/>
    <property type="molecule type" value="Genomic_DNA"/>
</dbReference>
<accession>A0A2N4Z8M8</accession>
<reference evidence="3 4" key="1">
    <citation type="submission" date="2017-11" db="EMBL/GenBank/DDBJ databases">
        <authorList>
            <person name="Han C.G."/>
        </authorList>
    </citation>
    <scope>NUCLEOTIDE SEQUENCE [LARGE SCALE GENOMIC DNA]</scope>
    <source>
        <strain evidence="2 4">A5</strain>
        <strain evidence="1 3">A8</strain>
    </source>
</reference>
<dbReference type="AlphaFoldDB" id="A0A2N4Z8M8"/>